<dbReference type="RefSeq" id="WP_109985504.1">
    <property type="nucleotide sequence ID" value="NZ_QGTD01000019.1"/>
</dbReference>
<dbReference type="PROSITE" id="PS50965">
    <property type="entry name" value="NERD"/>
    <property type="match status" value="1"/>
</dbReference>
<keyword evidence="3" id="KW-1185">Reference proteome</keyword>
<dbReference type="EMBL" id="QGTD01000019">
    <property type="protein sequence ID" value="PWU67106.1"/>
    <property type="molecule type" value="Genomic_DNA"/>
</dbReference>
<gene>
    <name evidence="2" type="ORF">DLJ74_17545</name>
</gene>
<dbReference type="OrthoDB" id="569879at2"/>
<organism evidence="2 3">
    <name type="scientific">Gracilibacillus dipsosauri</name>
    <dbReference type="NCBI Taxonomy" id="178340"/>
    <lineage>
        <taxon>Bacteria</taxon>
        <taxon>Bacillati</taxon>
        <taxon>Bacillota</taxon>
        <taxon>Bacilli</taxon>
        <taxon>Bacillales</taxon>
        <taxon>Bacillaceae</taxon>
        <taxon>Gracilibacillus</taxon>
    </lineage>
</organism>
<comment type="caution">
    <text evidence="2">The sequence shown here is derived from an EMBL/GenBank/DDBJ whole genome shotgun (WGS) entry which is preliminary data.</text>
</comment>
<dbReference type="AlphaFoldDB" id="A0A317KUT2"/>
<dbReference type="Proteomes" id="UP000245624">
    <property type="component" value="Unassembled WGS sequence"/>
</dbReference>
<protein>
    <recommendedName>
        <fullName evidence="1">NERD domain-containing protein</fullName>
    </recommendedName>
</protein>
<evidence type="ECO:0000313" key="2">
    <source>
        <dbReference type="EMBL" id="PWU67106.1"/>
    </source>
</evidence>
<evidence type="ECO:0000313" key="3">
    <source>
        <dbReference type="Proteomes" id="UP000245624"/>
    </source>
</evidence>
<evidence type="ECO:0000259" key="1">
    <source>
        <dbReference type="PROSITE" id="PS50965"/>
    </source>
</evidence>
<feature type="domain" description="NERD" evidence="1">
    <location>
        <begin position="32"/>
        <end position="100"/>
    </location>
</feature>
<dbReference type="Pfam" id="PF08378">
    <property type="entry name" value="NERD"/>
    <property type="match status" value="1"/>
</dbReference>
<proteinExistence type="predicted"/>
<dbReference type="InterPro" id="IPR011528">
    <property type="entry name" value="NERD"/>
</dbReference>
<reference evidence="2 3" key="1">
    <citation type="submission" date="2018-05" db="EMBL/GenBank/DDBJ databases">
        <title>Genomic analysis of Gracilibacillus dipsosauri DD1 reveals novel features of a salt-tolerant amylase.</title>
        <authorList>
            <person name="Deutch C.E."/>
            <person name="Yang S."/>
        </authorList>
    </citation>
    <scope>NUCLEOTIDE SEQUENCE [LARGE SCALE GENOMIC DNA]</scope>
    <source>
        <strain evidence="2 3">DD1</strain>
    </source>
</reference>
<name>A0A317KUT2_9BACI</name>
<sequence>MKREQYQALSFCLPATHPKFSSIHEQYRILDAGRYGENSLDYYFDLCSIEGKKVIKDLRIVGKTAFQIDRLLLTPSFLCLLEVKNITGTIYFDQDAHQLY</sequence>
<accession>A0A317KUT2</accession>